<evidence type="ECO:0000256" key="4">
    <source>
        <dbReference type="ARBA" id="ARBA00023125"/>
    </source>
</evidence>
<reference evidence="8 9" key="1">
    <citation type="journal article" date="2011" name="J. Bacteriol.">
        <title>Complete genome sequence of the plant growth-promoting endophyte Burkholderia phytofirmans strain PsJN.</title>
        <authorList>
            <person name="Weilharter A."/>
            <person name="Mitter B."/>
            <person name="Shin M.V."/>
            <person name="Chain P.S."/>
            <person name="Nowak J."/>
            <person name="Sessitsch A."/>
        </authorList>
    </citation>
    <scope>NUCLEOTIDE SEQUENCE [LARGE SCALE GENOMIC DNA]</scope>
    <source>
        <strain evidence="9">DSM 17436 / LMG 22146 / PsJN</strain>
        <plasmid evidence="8 9">pBPHYT01</plasmid>
    </source>
</reference>
<dbReference type="HOGENOM" id="CLU_117503_5_1_4"/>
<evidence type="ECO:0000259" key="7">
    <source>
        <dbReference type="SMART" id="SM00528"/>
    </source>
</evidence>
<evidence type="ECO:0000313" key="9">
    <source>
        <dbReference type="Proteomes" id="UP000001739"/>
    </source>
</evidence>
<dbReference type="GO" id="GO:0009295">
    <property type="term" value="C:nucleoid"/>
    <property type="evidence" value="ECO:0007669"/>
    <property type="project" value="UniProtKB-SubCell"/>
</dbReference>
<comment type="similarity">
    <text evidence="2">Belongs to the histone-like protein H-NS family.</text>
</comment>
<evidence type="ECO:0000256" key="3">
    <source>
        <dbReference type="ARBA" id="ARBA00022490"/>
    </source>
</evidence>
<evidence type="ECO:0000256" key="2">
    <source>
        <dbReference type="ARBA" id="ARBA00010610"/>
    </source>
</evidence>
<dbReference type="RefSeq" id="WP_012431033.1">
    <property type="nucleotide sequence ID" value="NC_010679.1"/>
</dbReference>
<accession>B2TGU8</accession>
<evidence type="ECO:0000256" key="6">
    <source>
        <dbReference type="SAM" id="MobiDB-lite"/>
    </source>
</evidence>
<gene>
    <name evidence="8" type="ordered locus">Bphyt_7379</name>
</gene>
<dbReference type="PANTHER" id="PTHR38097">
    <property type="match status" value="1"/>
</dbReference>
<protein>
    <submittedName>
        <fullName evidence="8">Histone family protein nucleoid-structuring protein H-NS</fullName>
    </submittedName>
</protein>
<dbReference type="KEGG" id="bpy:Bphyt_7379"/>
<evidence type="ECO:0000313" key="8">
    <source>
        <dbReference type="EMBL" id="ACD21664.1"/>
    </source>
</evidence>
<evidence type="ECO:0000256" key="5">
    <source>
        <dbReference type="SAM" id="Coils"/>
    </source>
</evidence>
<organism evidence="8 9">
    <name type="scientific">Paraburkholderia phytofirmans (strain DSM 17436 / LMG 22146 / PsJN)</name>
    <name type="common">Burkholderia phytofirmans</name>
    <dbReference type="NCBI Taxonomy" id="398527"/>
    <lineage>
        <taxon>Bacteria</taxon>
        <taxon>Pseudomonadati</taxon>
        <taxon>Pseudomonadota</taxon>
        <taxon>Betaproteobacteria</taxon>
        <taxon>Burkholderiales</taxon>
        <taxon>Burkholderiaceae</taxon>
        <taxon>Paraburkholderia</taxon>
    </lineage>
</organism>
<dbReference type="SMART" id="SM00528">
    <property type="entry name" value="HNS"/>
    <property type="match status" value="1"/>
</dbReference>
<evidence type="ECO:0000256" key="1">
    <source>
        <dbReference type="ARBA" id="ARBA00004453"/>
    </source>
</evidence>
<dbReference type="Pfam" id="PF00816">
    <property type="entry name" value="Histone_HNS"/>
    <property type="match status" value="1"/>
</dbReference>
<sequence>MASNKRSYGDIQQQIQQLQQEAEQLRAEEAAGVLEDIRAKVATYGFTERDVFGRKRATQNGKKPQAGVPGEAKYLNPKTGQTWSGRGRAPAWIVSAKNRDRFLIAK</sequence>
<dbReference type="eggNOG" id="COG2916">
    <property type="taxonomic scope" value="Bacteria"/>
</dbReference>
<dbReference type="Proteomes" id="UP000001739">
    <property type="component" value="Plasmid pBPHYT01"/>
</dbReference>
<dbReference type="PANTHER" id="PTHR38097:SF2">
    <property type="entry name" value="DNA-BINDING PROTEIN STPA"/>
    <property type="match status" value="1"/>
</dbReference>
<dbReference type="InterPro" id="IPR027444">
    <property type="entry name" value="H-NS_C_dom"/>
</dbReference>
<geneLocation type="plasmid" evidence="8 9">
    <name>pBPHYT01</name>
</geneLocation>
<name>B2TGU8_PARPJ</name>
<dbReference type="EMBL" id="CP001054">
    <property type="protein sequence ID" value="ACD21664.1"/>
    <property type="molecule type" value="Genomic_DNA"/>
</dbReference>
<feature type="coiled-coil region" evidence="5">
    <location>
        <begin position="1"/>
        <end position="35"/>
    </location>
</feature>
<keyword evidence="4" id="KW-0238">DNA-binding</keyword>
<feature type="domain" description="DNA-binding protein H-NS-like C-terminal" evidence="7">
    <location>
        <begin position="62"/>
        <end position="104"/>
    </location>
</feature>
<keyword evidence="8" id="KW-0614">Plasmid</keyword>
<dbReference type="OrthoDB" id="5297879at2"/>
<keyword evidence="5" id="KW-0175">Coiled coil</keyword>
<dbReference type="AlphaFoldDB" id="B2TGU8"/>
<dbReference type="Gene3D" id="4.10.430.30">
    <property type="match status" value="1"/>
</dbReference>
<feature type="region of interest" description="Disordered" evidence="6">
    <location>
        <begin position="55"/>
        <end position="87"/>
    </location>
</feature>
<proteinExistence type="inferred from homology"/>
<comment type="subcellular location">
    <subcellularLocation>
        <location evidence="1">Cytoplasm</location>
        <location evidence="1">Nucleoid</location>
    </subcellularLocation>
</comment>
<keyword evidence="3" id="KW-0963">Cytoplasm</keyword>
<dbReference type="SUPFAM" id="SSF81273">
    <property type="entry name" value="H-NS histone-like proteins"/>
    <property type="match status" value="1"/>
</dbReference>
<dbReference type="GO" id="GO:0003677">
    <property type="term" value="F:DNA binding"/>
    <property type="evidence" value="ECO:0007669"/>
    <property type="project" value="UniProtKB-KW"/>
</dbReference>